<reference evidence="11 12" key="1">
    <citation type="submission" date="2024-04" db="EMBL/GenBank/DDBJ databases">
        <title>Novel species of the genus Ideonella isolated from streams.</title>
        <authorList>
            <person name="Lu H."/>
        </authorList>
    </citation>
    <scope>NUCLEOTIDE SEQUENCE [LARGE SCALE GENOMIC DNA]</scope>
    <source>
        <strain evidence="11 12">DXS22W</strain>
    </source>
</reference>
<feature type="domain" description="Histidine kinase" evidence="9">
    <location>
        <begin position="439"/>
        <end position="659"/>
    </location>
</feature>
<dbReference type="Pfam" id="PF13185">
    <property type="entry name" value="GAF_2"/>
    <property type="match status" value="1"/>
</dbReference>
<dbReference type="SMART" id="SM00387">
    <property type="entry name" value="HATPase_c"/>
    <property type="match status" value="1"/>
</dbReference>
<dbReference type="PANTHER" id="PTHR45339">
    <property type="entry name" value="HYBRID SIGNAL TRANSDUCTION HISTIDINE KINASE J"/>
    <property type="match status" value="1"/>
</dbReference>
<comment type="caution">
    <text evidence="11">The sequence shown here is derived from an EMBL/GenBank/DDBJ whole genome shotgun (WGS) entry which is preliminary data.</text>
</comment>
<dbReference type="RefSeq" id="WP_341410768.1">
    <property type="nucleotide sequence ID" value="NZ_JBBUTH010000007.1"/>
</dbReference>
<dbReference type="SUPFAM" id="SSF47384">
    <property type="entry name" value="Homodimeric domain of signal transducing histidine kinase"/>
    <property type="match status" value="1"/>
</dbReference>
<dbReference type="InterPro" id="IPR036097">
    <property type="entry name" value="HisK_dim/P_sf"/>
</dbReference>
<dbReference type="PANTHER" id="PTHR45339:SF5">
    <property type="entry name" value="HISTIDINE KINASE"/>
    <property type="match status" value="1"/>
</dbReference>
<dbReference type="InterPro" id="IPR003594">
    <property type="entry name" value="HATPase_dom"/>
</dbReference>
<evidence type="ECO:0000256" key="5">
    <source>
        <dbReference type="ARBA" id="ARBA00022777"/>
    </source>
</evidence>
<dbReference type="InterPro" id="IPR005467">
    <property type="entry name" value="His_kinase_dom"/>
</dbReference>
<keyword evidence="4" id="KW-0808">Transferase</keyword>
<dbReference type="EC" id="2.7.13.3" evidence="2"/>
<dbReference type="Gene3D" id="3.40.50.2300">
    <property type="match status" value="1"/>
</dbReference>
<feature type="transmembrane region" description="Helical" evidence="8">
    <location>
        <begin position="151"/>
        <end position="168"/>
    </location>
</feature>
<gene>
    <name evidence="11" type="ORF">AACH10_12580</name>
</gene>
<evidence type="ECO:0000313" key="11">
    <source>
        <dbReference type="EMBL" id="MEK8051078.1"/>
    </source>
</evidence>
<accession>A0ABU9CHC0</accession>
<dbReference type="CDD" id="cd17546">
    <property type="entry name" value="REC_hyHK_CKI1_RcsC-like"/>
    <property type="match status" value="1"/>
</dbReference>
<organism evidence="11 12">
    <name type="scientific">Pseudaquabacterium inlustre</name>
    <dbReference type="NCBI Taxonomy" id="2984192"/>
    <lineage>
        <taxon>Bacteria</taxon>
        <taxon>Pseudomonadati</taxon>
        <taxon>Pseudomonadota</taxon>
        <taxon>Betaproteobacteria</taxon>
        <taxon>Burkholderiales</taxon>
        <taxon>Sphaerotilaceae</taxon>
        <taxon>Pseudaquabacterium</taxon>
    </lineage>
</organism>
<dbReference type="Proteomes" id="UP001365405">
    <property type="component" value="Unassembled WGS sequence"/>
</dbReference>
<evidence type="ECO:0000256" key="7">
    <source>
        <dbReference type="SAM" id="Coils"/>
    </source>
</evidence>
<evidence type="ECO:0000256" key="3">
    <source>
        <dbReference type="ARBA" id="ARBA00022553"/>
    </source>
</evidence>
<feature type="domain" description="Response regulatory" evidence="10">
    <location>
        <begin position="686"/>
        <end position="802"/>
    </location>
</feature>
<dbReference type="Gene3D" id="3.30.450.40">
    <property type="match status" value="1"/>
</dbReference>
<dbReference type="PRINTS" id="PR00344">
    <property type="entry name" value="BCTRLSENSOR"/>
</dbReference>
<dbReference type="Pfam" id="PF00072">
    <property type="entry name" value="Response_reg"/>
    <property type="match status" value="1"/>
</dbReference>
<evidence type="ECO:0000259" key="10">
    <source>
        <dbReference type="PROSITE" id="PS50110"/>
    </source>
</evidence>
<evidence type="ECO:0000256" key="1">
    <source>
        <dbReference type="ARBA" id="ARBA00000085"/>
    </source>
</evidence>
<evidence type="ECO:0000256" key="4">
    <source>
        <dbReference type="ARBA" id="ARBA00022679"/>
    </source>
</evidence>
<dbReference type="Pfam" id="PF00512">
    <property type="entry name" value="HisKA"/>
    <property type="match status" value="1"/>
</dbReference>
<feature type="modified residue" description="4-aspartylphosphate" evidence="6">
    <location>
        <position position="735"/>
    </location>
</feature>
<dbReference type="InterPro" id="IPR011006">
    <property type="entry name" value="CheY-like_superfamily"/>
</dbReference>
<dbReference type="CDD" id="cd16922">
    <property type="entry name" value="HATPase_EvgS-ArcB-TorS-like"/>
    <property type="match status" value="1"/>
</dbReference>
<keyword evidence="11" id="KW-0067">ATP-binding</keyword>
<dbReference type="EMBL" id="JBBUTH010000007">
    <property type="protein sequence ID" value="MEK8051078.1"/>
    <property type="molecule type" value="Genomic_DNA"/>
</dbReference>
<dbReference type="InterPro" id="IPR001789">
    <property type="entry name" value="Sig_transdc_resp-reg_receiver"/>
</dbReference>
<keyword evidence="8" id="KW-1133">Transmembrane helix</keyword>
<proteinExistence type="predicted"/>
<dbReference type="Gene3D" id="1.10.287.130">
    <property type="match status" value="1"/>
</dbReference>
<evidence type="ECO:0000256" key="6">
    <source>
        <dbReference type="PROSITE-ProRule" id="PRU00169"/>
    </source>
</evidence>
<dbReference type="InterPro" id="IPR036890">
    <property type="entry name" value="HATPase_C_sf"/>
</dbReference>
<keyword evidence="5" id="KW-0418">Kinase</keyword>
<comment type="catalytic activity">
    <reaction evidence="1">
        <text>ATP + protein L-histidine = ADP + protein N-phospho-L-histidine.</text>
        <dbReference type="EC" id="2.7.13.3"/>
    </reaction>
</comment>
<evidence type="ECO:0000256" key="8">
    <source>
        <dbReference type="SAM" id="Phobius"/>
    </source>
</evidence>
<dbReference type="InterPro" id="IPR004358">
    <property type="entry name" value="Sig_transdc_His_kin-like_C"/>
</dbReference>
<dbReference type="SUPFAM" id="SSF55781">
    <property type="entry name" value="GAF domain-like"/>
    <property type="match status" value="1"/>
</dbReference>
<feature type="transmembrane region" description="Helical" evidence="8">
    <location>
        <begin position="188"/>
        <end position="207"/>
    </location>
</feature>
<dbReference type="CDD" id="cd00082">
    <property type="entry name" value="HisKA"/>
    <property type="match status" value="1"/>
</dbReference>
<dbReference type="InterPro" id="IPR029016">
    <property type="entry name" value="GAF-like_dom_sf"/>
</dbReference>
<feature type="transmembrane region" description="Helical" evidence="8">
    <location>
        <begin position="90"/>
        <end position="108"/>
    </location>
</feature>
<dbReference type="Pfam" id="PF02518">
    <property type="entry name" value="HATPase_c"/>
    <property type="match status" value="1"/>
</dbReference>
<feature type="coiled-coil region" evidence="7">
    <location>
        <begin position="390"/>
        <end position="425"/>
    </location>
</feature>
<feature type="transmembrane region" description="Helical" evidence="8">
    <location>
        <begin position="35"/>
        <end position="57"/>
    </location>
</feature>
<keyword evidence="8" id="KW-0812">Transmembrane</keyword>
<dbReference type="SUPFAM" id="SSF55874">
    <property type="entry name" value="ATPase domain of HSP90 chaperone/DNA topoisomerase II/histidine kinase"/>
    <property type="match status" value="1"/>
</dbReference>
<dbReference type="Gene3D" id="3.30.565.10">
    <property type="entry name" value="Histidine kinase-like ATPase, C-terminal domain"/>
    <property type="match status" value="1"/>
</dbReference>
<protein>
    <recommendedName>
        <fullName evidence="2">histidine kinase</fullName>
        <ecNumber evidence="2">2.7.13.3</ecNumber>
    </recommendedName>
</protein>
<feature type="transmembrane region" description="Helical" evidence="8">
    <location>
        <begin position="120"/>
        <end position="139"/>
    </location>
</feature>
<keyword evidence="3 6" id="KW-0597">Phosphoprotein</keyword>
<dbReference type="PROSITE" id="PS50110">
    <property type="entry name" value="RESPONSE_REGULATORY"/>
    <property type="match status" value="1"/>
</dbReference>
<dbReference type="SMART" id="SM00388">
    <property type="entry name" value="HisKA"/>
    <property type="match status" value="1"/>
</dbReference>
<dbReference type="SMART" id="SM00448">
    <property type="entry name" value="REC"/>
    <property type="match status" value="1"/>
</dbReference>
<dbReference type="SMART" id="SM00065">
    <property type="entry name" value="GAF"/>
    <property type="match status" value="1"/>
</dbReference>
<keyword evidence="11" id="KW-0547">Nucleotide-binding</keyword>
<dbReference type="InterPro" id="IPR003661">
    <property type="entry name" value="HisK_dim/P_dom"/>
</dbReference>
<keyword evidence="12" id="KW-1185">Reference proteome</keyword>
<evidence type="ECO:0000259" key="9">
    <source>
        <dbReference type="PROSITE" id="PS50109"/>
    </source>
</evidence>
<evidence type="ECO:0000313" key="12">
    <source>
        <dbReference type="Proteomes" id="UP001365405"/>
    </source>
</evidence>
<keyword evidence="8" id="KW-0472">Membrane</keyword>
<evidence type="ECO:0000256" key="2">
    <source>
        <dbReference type="ARBA" id="ARBA00012438"/>
    </source>
</evidence>
<dbReference type="SUPFAM" id="SSF52172">
    <property type="entry name" value="CheY-like"/>
    <property type="match status" value="1"/>
</dbReference>
<name>A0ABU9CHC0_9BURK</name>
<dbReference type="GO" id="GO:0005524">
    <property type="term" value="F:ATP binding"/>
    <property type="evidence" value="ECO:0007669"/>
    <property type="project" value="UniProtKB-KW"/>
</dbReference>
<sequence length="810" mass="86733">MLDIATLLSTNALLSSAAAAVMAVVLRTRKTYPGFGHWTAGLVCMALGAALLVPDVLPPSWSARMLRNGLLVAGHVLLLRGMLAFRGLRASAWLEAGLAALFLVPFAYLSLDGGLLAARIVYYGLFSGSLCLATVIVTLRRRPPHFGSNDGLLALWLTLLAAISFVRAAQEIANVSTAFEGIRGLGGLYALAQILSVQLVTLTLISMNSQRIEWELRASALRLQASGRFYRCLSLCNEAVARCDNQRALFDAVCQAIIDAAGMRLAWVSLLDEAGQLQVQAQAGAPAAVPRELLQGVDGPDANPTGLALRSGQPVWCQQFQHDPFTRAWKAQVPQAGFGAAAALPVRRGGAVVGALTLCAGDERAFDNETRQLLVDLAANVSFALDNLDREAARRQAQEALDAHRQQLEDTVARRTHQLAEASQRAEAANLAKSAFLANMSHEIRTPLNAMIGMAHLIRREPLSPRQVDRLGKLEAASHHLLEVLNAVLDLSKIEAGKMALDAVPLRVEAAVANVLSMLDERADARHLQLRSDVDRMPADLVGDPTRLQQALLNYANNAVKFTQQGSVTLRARLAELTEDSALLRFEVQDTGVGIAPEVLPRLFAAFEQGDASSTRRAGGTGLGLAITRKLAELMDGEAGASSQPGAGSTFWFTARLRRDPAAASAPHAAHQDAAQAIRQRHAGARVLLAEDNAVNAEMAQALLEEAGLVVDVAGDGLSAVRMAQERAYRLVLMDVQMPGLDGMDACRVIRQRHAPAALPVIAMTANAFAEDKARCQAAGMDDFISKPVDPDSLYRLLLRWLDGSNPPPA</sequence>
<dbReference type="InterPro" id="IPR003018">
    <property type="entry name" value="GAF"/>
</dbReference>
<keyword evidence="7" id="KW-0175">Coiled coil</keyword>
<dbReference type="PROSITE" id="PS50109">
    <property type="entry name" value="HIS_KIN"/>
    <property type="match status" value="1"/>
</dbReference>